<name>A0A8H7BCI9_9PLEO</name>
<dbReference type="GeneID" id="62201042"/>
<dbReference type="EMBL" id="JAAABM010000003">
    <property type="protein sequence ID" value="KAF7679069.1"/>
    <property type="molecule type" value="Genomic_DNA"/>
</dbReference>
<sequence>MERQGSLTRGSHSSSVRGPRGNCIRARLKLDSLYIEEGSPTGMATSETPLHVSPAQLHGVGAGWATR</sequence>
<dbReference type="Proteomes" id="UP000596902">
    <property type="component" value="Unassembled WGS sequence"/>
</dbReference>
<evidence type="ECO:0000313" key="2">
    <source>
        <dbReference type="EMBL" id="KAF7679069.1"/>
    </source>
</evidence>
<reference evidence="2" key="1">
    <citation type="submission" date="2020-01" db="EMBL/GenBank/DDBJ databases">
        <authorList>
            <person name="Feng Z.H.Z."/>
        </authorList>
    </citation>
    <scope>NUCLEOTIDE SEQUENCE</scope>
    <source>
        <strain evidence="2">CBS107.38</strain>
    </source>
</reference>
<evidence type="ECO:0000256" key="1">
    <source>
        <dbReference type="SAM" id="MobiDB-lite"/>
    </source>
</evidence>
<proteinExistence type="predicted"/>
<dbReference type="RefSeq" id="XP_038789142.1">
    <property type="nucleotide sequence ID" value="XM_038927864.1"/>
</dbReference>
<organism evidence="2 3">
    <name type="scientific">Alternaria burnsii</name>
    <dbReference type="NCBI Taxonomy" id="1187904"/>
    <lineage>
        <taxon>Eukaryota</taxon>
        <taxon>Fungi</taxon>
        <taxon>Dikarya</taxon>
        <taxon>Ascomycota</taxon>
        <taxon>Pezizomycotina</taxon>
        <taxon>Dothideomycetes</taxon>
        <taxon>Pleosporomycetidae</taxon>
        <taxon>Pleosporales</taxon>
        <taxon>Pleosporineae</taxon>
        <taxon>Pleosporaceae</taxon>
        <taxon>Alternaria</taxon>
        <taxon>Alternaria sect. Alternaria</taxon>
    </lineage>
</organism>
<reference evidence="2" key="2">
    <citation type="submission" date="2020-08" db="EMBL/GenBank/DDBJ databases">
        <title>Draft Genome Sequence of Cumin Blight Pathogen Alternaria burnsii.</title>
        <authorList>
            <person name="Feng Z."/>
        </authorList>
    </citation>
    <scope>NUCLEOTIDE SEQUENCE</scope>
    <source>
        <strain evidence="2">CBS107.38</strain>
    </source>
</reference>
<gene>
    <name evidence="2" type="ORF">GT037_002817</name>
</gene>
<feature type="compositionally biased region" description="Polar residues" evidence="1">
    <location>
        <begin position="1"/>
        <end position="16"/>
    </location>
</feature>
<protein>
    <submittedName>
        <fullName evidence="2">Uncharacterized protein</fullName>
    </submittedName>
</protein>
<keyword evidence="3" id="KW-1185">Reference proteome</keyword>
<evidence type="ECO:0000313" key="3">
    <source>
        <dbReference type="Proteomes" id="UP000596902"/>
    </source>
</evidence>
<feature type="region of interest" description="Disordered" evidence="1">
    <location>
        <begin position="39"/>
        <end position="67"/>
    </location>
</feature>
<dbReference type="AlphaFoldDB" id="A0A8H7BCI9"/>
<comment type="caution">
    <text evidence="2">The sequence shown here is derived from an EMBL/GenBank/DDBJ whole genome shotgun (WGS) entry which is preliminary data.</text>
</comment>
<feature type="region of interest" description="Disordered" evidence="1">
    <location>
        <begin position="1"/>
        <end position="22"/>
    </location>
</feature>
<accession>A0A8H7BCI9</accession>